<evidence type="ECO:0000256" key="1">
    <source>
        <dbReference type="SAM" id="Phobius"/>
    </source>
</evidence>
<dbReference type="Proteomes" id="UP000248975">
    <property type="component" value="Unassembled WGS sequence"/>
</dbReference>
<feature type="transmembrane region" description="Helical" evidence="1">
    <location>
        <begin position="26"/>
        <end position="48"/>
    </location>
</feature>
<feature type="transmembrane region" description="Helical" evidence="1">
    <location>
        <begin position="80"/>
        <end position="105"/>
    </location>
</feature>
<evidence type="ECO:0000313" key="3">
    <source>
        <dbReference type="Proteomes" id="UP000248975"/>
    </source>
</evidence>
<dbReference type="EMBL" id="QFQS01000001">
    <property type="protein sequence ID" value="PZR00682.1"/>
    <property type="molecule type" value="Genomic_DNA"/>
</dbReference>
<dbReference type="Gene3D" id="1.10.287.70">
    <property type="match status" value="1"/>
</dbReference>
<comment type="caution">
    <text evidence="2">The sequence shown here is derived from an EMBL/GenBank/DDBJ whole genome shotgun (WGS) entry which is preliminary data.</text>
</comment>
<name>A0A2W5SCI3_CERSP</name>
<dbReference type="AlphaFoldDB" id="A0A2W5SCI3"/>
<evidence type="ECO:0008006" key="4">
    <source>
        <dbReference type="Google" id="ProtNLM"/>
    </source>
</evidence>
<keyword evidence="1" id="KW-1133">Transmembrane helix</keyword>
<evidence type="ECO:0000313" key="2">
    <source>
        <dbReference type="EMBL" id="PZR00682.1"/>
    </source>
</evidence>
<keyword evidence="1" id="KW-0472">Membrane</keyword>
<reference evidence="2 3" key="1">
    <citation type="submission" date="2017-08" db="EMBL/GenBank/DDBJ databases">
        <title>Infants hospitalized years apart are colonized by the same room-sourced microbial strains.</title>
        <authorList>
            <person name="Brooks B."/>
            <person name="Olm M.R."/>
            <person name="Firek B.A."/>
            <person name="Baker R."/>
            <person name="Thomas B.C."/>
            <person name="Morowitz M.J."/>
            <person name="Banfield J.F."/>
        </authorList>
    </citation>
    <scope>NUCLEOTIDE SEQUENCE [LARGE SCALE GENOMIC DNA]</scope>
    <source>
        <strain evidence="2">S2_003_000_R2_11</strain>
    </source>
</reference>
<proteinExistence type="predicted"/>
<organism evidence="2 3">
    <name type="scientific">Cereibacter sphaeroides</name>
    <name type="common">Rhodobacter sphaeroides</name>
    <dbReference type="NCBI Taxonomy" id="1063"/>
    <lineage>
        <taxon>Bacteria</taxon>
        <taxon>Pseudomonadati</taxon>
        <taxon>Pseudomonadota</taxon>
        <taxon>Alphaproteobacteria</taxon>
        <taxon>Rhodobacterales</taxon>
        <taxon>Paracoccaceae</taxon>
        <taxon>Cereibacter</taxon>
    </lineage>
</organism>
<keyword evidence="1" id="KW-0812">Transmembrane</keyword>
<gene>
    <name evidence="2" type="ORF">DI533_09120</name>
</gene>
<sequence length="131" mass="14053">MTHQPIKFPPLVAHSPGQFYRDLAQYFAIAIALMVVFLGAGIVGYHQLVGLNWVDSFMNASMILGGMGPVDPVNTNGGKIFAGIYALFSGAAYPTLTALVLYPVVQRMMRVLHLRALAAAATHGKEPPPES</sequence>
<protein>
    <recommendedName>
        <fullName evidence="4">Two pore domain potassium channel family protein</fullName>
    </recommendedName>
</protein>
<accession>A0A2W5SCI3</accession>